<gene>
    <name evidence="1" type="ORF">AWC27_25800</name>
</gene>
<keyword evidence="2" id="KW-1185">Reference proteome</keyword>
<comment type="caution">
    <text evidence="1">The sequence shown here is derived from an EMBL/GenBank/DDBJ whole genome shotgun (WGS) entry which is preliminary data.</text>
</comment>
<dbReference type="InterPro" id="IPR014710">
    <property type="entry name" value="RmlC-like_jellyroll"/>
</dbReference>
<proteinExistence type="predicted"/>
<accession>A0A1X2EQ52</accession>
<dbReference type="SUPFAM" id="SSF51182">
    <property type="entry name" value="RmlC-like cupins"/>
    <property type="match status" value="1"/>
</dbReference>
<dbReference type="AlphaFoldDB" id="A0A1X2EQ52"/>
<name>A0A1X2EQ52_MYCSZ</name>
<evidence type="ECO:0000313" key="2">
    <source>
        <dbReference type="Proteomes" id="UP000193317"/>
    </source>
</evidence>
<dbReference type="Gene3D" id="2.60.120.10">
    <property type="entry name" value="Jelly Rolls"/>
    <property type="match status" value="1"/>
</dbReference>
<dbReference type="Proteomes" id="UP000193317">
    <property type="component" value="Unassembled WGS sequence"/>
</dbReference>
<dbReference type="InterPro" id="IPR011051">
    <property type="entry name" value="RmlC_Cupin_sf"/>
</dbReference>
<sequence length="354" mass="38783">MTPSIRRFAMTDFAPVFAGIADTITGLWDRADPNHLVNAAVAGLRAADLANIDPSSCLEWAVTSGALPEQSWDFDFGQPAITVARTPDFRIDLLYWTENASAAHDHVTCGAFAALHGDRVHTQFEFAESKVFDENLAGGTLTRTGLEIMRTGQVRPITPELIHEIYWLQKPSVTLVVRCESHPGLHRRPREYWLPGLSHVVTACQTSSLLRRQSEAIALLRKSSPRRYQRVLAEVLARGTPALAYRAYLDAVITEPEVLDRVLSQIAHDDVLIPLLNECRPEFVRRSVLGGVFVRDRAVQLVTALRWAGASAADLPALVSPQDLDGRSIAELTEHAVAYLAPLSAEAAALLGAS</sequence>
<evidence type="ECO:0000313" key="1">
    <source>
        <dbReference type="EMBL" id="ORX08263.1"/>
    </source>
</evidence>
<organism evidence="1 2">
    <name type="scientific">Mycobacterium szulgai</name>
    <dbReference type="NCBI Taxonomy" id="1787"/>
    <lineage>
        <taxon>Bacteria</taxon>
        <taxon>Bacillati</taxon>
        <taxon>Actinomycetota</taxon>
        <taxon>Actinomycetes</taxon>
        <taxon>Mycobacteriales</taxon>
        <taxon>Mycobacteriaceae</taxon>
        <taxon>Mycobacterium</taxon>
    </lineage>
</organism>
<protein>
    <submittedName>
        <fullName evidence="1">Uncharacterized protein</fullName>
    </submittedName>
</protein>
<dbReference type="EMBL" id="LQPW01000054">
    <property type="protein sequence ID" value="ORX08263.1"/>
    <property type="molecule type" value="Genomic_DNA"/>
</dbReference>
<reference evidence="1 2" key="1">
    <citation type="submission" date="2016-01" db="EMBL/GenBank/DDBJ databases">
        <title>The new phylogeny of the genus Mycobacterium.</title>
        <authorList>
            <person name="Tarcisio F."/>
            <person name="Conor M."/>
            <person name="Antonella G."/>
            <person name="Elisabetta G."/>
            <person name="Giulia F.S."/>
            <person name="Sara T."/>
            <person name="Anna F."/>
            <person name="Clotilde B."/>
            <person name="Roberto B."/>
            <person name="Veronica D.S."/>
            <person name="Fabio R."/>
            <person name="Monica P."/>
            <person name="Olivier J."/>
            <person name="Enrico T."/>
            <person name="Nicola S."/>
        </authorList>
    </citation>
    <scope>NUCLEOTIDE SEQUENCE [LARGE SCALE GENOMIC DNA]</scope>
    <source>
        <strain evidence="1 2">DSM 44166</strain>
    </source>
</reference>